<protein>
    <submittedName>
        <fullName evidence="1">Uncharacterized protein</fullName>
    </submittedName>
</protein>
<proteinExistence type="predicted"/>
<accession>A0A060QL76</accession>
<dbReference type="AlphaFoldDB" id="A0A060QL76"/>
<organism evidence="1 2">
    <name type="scientific">Asaia bogorensis</name>
    <dbReference type="NCBI Taxonomy" id="91915"/>
    <lineage>
        <taxon>Bacteria</taxon>
        <taxon>Pseudomonadati</taxon>
        <taxon>Pseudomonadota</taxon>
        <taxon>Alphaproteobacteria</taxon>
        <taxon>Acetobacterales</taxon>
        <taxon>Acetobacteraceae</taxon>
        <taxon>Asaia</taxon>
    </lineage>
</organism>
<evidence type="ECO:0000313" key="2">
    <source>
        <dbReference type="Proteomes" id="UP000027583"/>
    </source>
</evidence>
<dbReference type="Proteomes" id="UP000027583">
    <property type="component" value="Unassembled WGS sequence"/>
</dbReference>
<comment type="caution">
    <text evidence="1">The sequence shown here is derived from an EMBL/GenBank/DDBJ whole genome shotgun (WGS) entry which is preliminary data.</text>
</comment>
<gene>
    <name evidence="1" type="ORF">ASAP_2486</name>
</gene>
<reference evidence="1 2" key="1">
    <citation type="journal article" date="2014" name="Genome Biol. Evol.">
        <title>Acetic acid bacteria genomes reveal functional traits for adaptation to life in insect guts.</title>
        <authorList>
            <person name="Chouaia B."/>
            <person name="Gaiarsa S."/>
            <person name="Crotti E."/>
            <person name="Comandatore F."/>
            <person name="Degli Esposti M."/>
            <person name="Ricci I."/>
            <person name="Alma A."/>
            <person name="Favia G."/>
            <person name="Bandi C."/>
            <person name="Daffonchio D."/>
        </authorList>
    </citation>
    <scope>NUCLEOTIDE SEQUENCE [LARGE SCALE GENOMIC DNA]</scope>
    <source>
        <strain evidence="1 2">SF2.1</strain>
    </source>
</reference>
<name>A0A060QL76_9PROT</name>
<sequence>MISGSYYVAGTICRREAFRAFRVLLPHHQKVPMSHAVV</sequence>
<reference evidence="1 2" key="2">
    <citation type="journal article" date="2014" name="PLoS ONE">
        <title>Evolution of mitochondria reconstructed from the energy metabolism of living bacteria.</title>
        <authorList>
            <person name="Degli Esposti M."/>
            <person name="Chouaia B."/>
            <person name="Comandatore F."/>
            <person name="Crotti E."/>
            <person name="Sassera D."/>
            <person name="Lievens P.M."/>
            <person name="Daffonchio D."/>
            <person name="Bandi C."/>
        </authorList>
    </citation>
    <scope>NUCLEOTIDE SEQUENCE [LARGE SCALE GENOMIC DNA]</scope>
    <source>
        <strain evidence="1 2">SF2.1</strain>
    </source>
</reference>
<evidence type="ECO:0000313" key="1">
    <source>
        <dbReference type="EMBL" id="CDG40531.1"/>
    </source>
</evidence>
<dbReference type="EMBL" id="CBLX010000019">
    <property type="protein sequence ID" value="CDG40531.1"/>
    <property type="molecule type" value="Genomic_DNA"/>
</dbReference>